<dbReference type="PANTHER" id="PTHR39470:SF1">
    <property type="entry name" value="CHORISMATE SYNTHASE PROTEIN"/>
    <property type="match status" value="1"/>
</dbReference>
<keyword evidence="1" id="KW-1133">Transmembrane helix</keyword>
<accession>A0A8E2JJW2</accession>
<dbReference type="OrthoDB" id="4218123at2759"/>
<proteinExistence type="predicted"/>
<gene>
    <name evidence="2" type="ORF">K432DRAFT_377735</name>
</gene>
<dbReference type="AlphaFoldDB" id="A0A8E2JJW2"/>
<reference evidence="2 3" key="1">
    <citation type="journal article" date="2016" name="Nat. Commun.">
        <title>Ectomycorrhizal ecology is imprinted in the genome of the dominant symbiotic fungus Cenococcum geophilum.</title>
        <authorList>
            <consortium name="DOE Joint Genome Institute"/>
            <person name="Peter M."/>
            <person name="Kohler A."/>
            <person name="Ohm R.A."/>
            <person name="Kuo A."/>
            <person name="Krutzmann J."/>
            <person name="Morin E."/>
            <person name="Arend M."/>
            <person name="Barry K.W."/>
            <person name="Binder M."/>
            <person name="Choi C."/>
            <person name="Clum A."/>
            <person name="Copeland A."/>
            <person name="Grisel N."/>
            <person name="Haridas S."/>
            <person name="Kipfer T."/>
            <person name="LaButti K."/>
            <person name="Lindquist E."/>
            <person name="Lipzen A."/>
            <person name="Maire R."/>
            <person name="Meier B."/>
            <person name="Mihaltcheva S."/>
            <person name="Molinier V."/>
            <person name="Murat C."/>
            <person name="Poggeler S."/>
            <person name="Quandt C.A."/>
            <person name="Sperisen C."/>
            <person name="Tritt A."/>
            <person name="Tisserant E."/>
            <person name="Crous P.W."/>
            <person name="Henrissat B."/>
            <person name="Nehls U."/>
            <person name="Egli S."/>
            <person name="Spatafora J.W."/>
            <person name="Grigoriev I.V."/>
            <person name="Martin F.M."/>
        </authorList>
    </citation>
    <scope>NUCLEOTIDE SEQUENCE [LARGE SCALE GENOMIC DNA]</scope>
    <source>
        <strain evidence="2 3">CBS 459.81</strain>
    </source>
</reference>
<evidence type="ECO:0000313" key="2">
    <source>
        <dbReference type="EMBL" id="OCK85385.1"/>
    </source>
</evidence>
<organism evidence="2 3">
    <name type="scientific">Lepidopterella palustris CBS 459.81</name>
    <dbReference type="NCBI Taxonomy" id="1314670"/>
    <lineage>
        <taxon>Eukaryota</taxon>
        <taxon>Fungi</taxon>
        <taxon>Dikarya</taxon>
        <taxon>Ascomycota</taxon>
        <taxon>Pezizomycotina</taxon>
        <taxon>Dothideomycetes</taxon>
        <taxon>Pleosporomycetidae</taxon>
        <taxon>Mytilinidiales</taxon>
        <taxon>Argynnaceae</taxon>
        <taxon>Lepidopterella</taxon>
    </lineage>
</organism>
<evidence type="ECO:0000256" key="1">
    <source>
        <dbReference type="SAM" id="Phobius"/>
    </source>
</evidence>
<name>A0A8E2JJW2_9PEZI</name>
<evidence type="ECO:0000313" key="3">
    <source>
        <dbReference type="Proteomes" id="UP000250266"/>
    </source>
</evidence>
<dbReference type="PANTHER" id="PTHR39470">
    <property type="entry name" value="CHROMOSOME 10, WHOLE GENOME SHOTGUN SEQUENCE"/>
    <property type="match status" value="1"/>
</dbReference>
<dbReference type="EMBL" id="KV744820">
    <property type="protein sequence ID" value="OCK85385.1"/>
    <property type="molecule type" value="Genomic_DNA"/>
</dbReference>
<sequence>MFSLQNLLTWVLTILVIPRLNFLSPSTRSLLTLFGPFLLPRFLAFIASIRAAQLNTRIPICPTPPKVQRALHILFVFALVCLVSTLPYFSPENVFLKTQSRLQIPTDVLFARLAFLRPLTPLDETLRSKFVNVENRLLYLLFGPDTLATCPFCASDDKSTYLAYALPKLLTPHIVHLAVLGAATSSVLCGPEGSRWRTHATIGGLALLVAEIWYTSFYDHTRNKSAKVLWALDFAFWRIRMVRSLAFAAADAVLGLCLWLTSTNRWLASPPPLAERLESTTKIVEDSLMKLRALGVVKNSLVRDKGLREAVERYWIEEGEVMSEVVQEREVLEEINKVVANKDMSEVEGKAGEVADGILMGLENLQTSVQVGG</sequence>
<keyword evidence="1" id="KW-0812">Transmembrane</keyword>
<dbReference type="Proteomes" id="UP000250266">
    <property type="component" value="Unassembled WGS sequence"/>
</dbReference>
<feature type="transmembrane region" description="Helical" evidence="1">
    <location>
        <begin position="70"/>
        <end position="89"/>
    </location>
</feature>
<keyword evidence="3" id="KW-1185">Reference proteome</keyword>
<protein>
    <submittedName>
        <fullName evidence="2">Uncharacterized protein</fullName>
    </submittedName>
</protein>
<feature type="transmembrane region" description="Helical" evidence="1">
    <location>
        <begin position="30"/>
        <end position="49"/>
    </location>
</feature>
<keyword evidence="1" id="KW-0472">Membrane</keyword>